<organism evidence="1 2">
    <name type="scientific">Iris pallida</name>
    <name type="common">Sweet iris</name>
    <dbReference type="NCBI Taxonomy" id="29817"/>
    <lineage>
        <taxon>Eukaryota</taxon>
        <taxon>Viridiplantae</taxon>
        <taxon>Streptophyta</taxon>
        <taxon>Embryophyta</taxon>
        <taxon>Tracheophyta</taxon>
        <taxon>Spermatophyta</taxon>
        <taxon>Magnoliopsida</taxon>
        <taxon>Liliopsida</taxon>
        <taxon>Asparagales</taxon>
        <taxon>Iridaceae</taxon>
        <taxon>Iridoideae</taxon>
        <taxon>Irideae</taxon>
        <taxon>Iris</taxon>
    </lineage>
</organism>
<reference evidence="1" key="1">
    <citation type="journal article" date="2023" name="GigaByte">
        <title>Genome assembly of the bearded iris, Iris pallida Lam.</title>
        <authorList>
            <person name="Bruccoleri R.E."/>
            <person name="Oakeley E.J."/>
            <person name="Faust A.M.E."/>
            <person name="Altorfer M."/>
            <person name="Dessus-Babus S."/>
            <person name="Burckhardt D."/>
            <person name="Oertli M."/>
            <person name="Naumann U."/>
            <person name="Petersen F."/>
            <person name="Wong J."/>
        </authorList>
    </citation>
    <scope>NUCLEOTIDE SEQUENCE</scope>
    <source>
        <strain evidence="1">GSM-AAB239-AS_SAM_17_03QT</strain>
    </source>
</reference>
<name>A0AAX6GQF9_IRIPA</name>
<evidence type="ECO:0000313" key="2">
    <source>
        <dbReference type="Proteomes" id="UP001140949"/>
    </source>
</evidence>
<keyword evidence="2" id="KW-1185">Reference proteome</keyword>
<reference evidence="1" key="2">
    <citation type="submission" date="2023-04" db="EMBL/GenBank/DDBJ databases">
        <authorList>
            <person name="Bruccoleri R.E."/>
            <person name="Oakeley E.J."/>
            <person name="Faust A.-M."/>
            <person name="Dessus-Babus S."/>
            <person name="Altorfer M."/>
            <person name="Burckhardt D."/>
            <person name="Oertli M."/>
            <person name="Naumann U."/>
            <person name="Petersen F."/>
            <person name="Wong J."/>
        </authorList>
    </citation>
    <scope>NUCLEOTIDE SEQUENCE</scope>
    <source>
        <strain evidence="1">GSM-AAB239-AS_SAM_17_03QT</strain>
        <tissue evidence="1">Leaf</tissue>
    </source>
</reference>
<dbReference type="Proteomes" id="UP001140949">
    <property type="component" value="Unassembled WGS sequence"/>
</dbReference>
<evidence type="ECO:0000313" key="1">
    <source>
        <dbReference type="EMBL" id="KAJ6831016.1"/>
    </source>
</evidence>
<dbReference type="EMBL" id="JANAVB010017147">
    <property type="protein sequence ID" value="KAJ6831016.1"/>
    <property type="molecule type" value="Genomic_DNA"/>
</dbReference>
<sequence>MYCITVAFDCISYSTCFRYYLKLSVSVETSSQILVSFCIGRYVPDTDRYRPIQSSWYRICLHSAICLLPVS</sequence>
<protein>
    <submittedName>
        <fullName evidence="1">Uncharacterized protein</fullName>
    </submittedName>
</protein>
<comment type="caution">
    <text evidence="1">The sequence shown here is derived from an EMBL/GenBank/DDBJ whole genome shotgun (WGS) entry which is preliminary data.</text>
</comment>
<proteinExistence type="predicted"/>
<accession>A0AAX6GQF9</accession>
<gene>
    <name evidence="1" type="ORF">M6B38_352070</name>
</gene>
<dbReference type="AlphaFoldDB" id="A0AAX6GQF9"/>